<name>A0A6G7EJY9_9CAUL</name>
<dbReference type="KEGG" id="bmed:GYM46_12395"/>
<protein>
    <submittedName>
        <fullName evidence="1">Type II toxin-antitoxin system PemK/MazF family toxin</fullName>
    </submittedName>
</protein>
<organism evidence="2 3">
    <name type="scientific">Brevundimonas mediterranea</name>
    <dbReference type="NCBI Taxonomy" id="74329"/>
    <lineage>
        <taxon>Bacteria</taxon>
        <taxon>Pseudomonadati</taxon>
        <taxon>Pseudomonadota</taxon>
        <taxon>Alphaproteobacteria</taxon>
        <taxon>Caulobacterales</taxon>
        <taxon>Caulobacteraceae</taxon>
        <taxon>Brevundimonas</taxon>
    </lineage>
</organism>
<evidence type="ECO:0000313" key="4">
    <source>
        <dbReference type="Proteomes" id="UP000501325"/>
    </source>
</evidence>
<dbReference type="EMBL" id="UXHF01000004">
    <property type="protein sequence ID" value="VDC50838.1"/>
    <property type="molecule type" value="Genomic_DNA"/>
</dbReference>
<evidence type="ECO:0000313" key="3">
    <source>
        <dbReference type="Proteomes" id="UP000289220"/>
    </source>
</evidence>
<evidence type="ECO:0000313" key="2">
    <source>
        <dbReference type="EMBL" id="VDC50838.1"/>
    </source>
</evidence>
<gene>
    <name evidence="2" type="ORF">BREV_BREV_00315</name>
    <name evidence="1" type="ORF">GYM46_12395</name>
</gene>
<sequence>MPDFERGDVVRIPFPYTDRNTRQHRPGLVVSAGGIGDQAGLIWVVMITSAANRRWPDDLDLEDRYGEAGLPAPSVVRPSKIATIEASAAERIGRLDEARLAVVMETIRRWL</sequence>
<dbReference type="Gene3D" id="2.30.30.110">
    <property type="match status" value="1"/>
</dbReference>
<dbReference type="Pfam" id="PF02452">
    <property type="entry name" value="PemK_toxin"/>
    <property type="match status" value="1"/>
</dbReference>
<dbReference type="Proteomes" id="UP000501325">
    <property type="component" value="Chromosome"/>
</dbReference>
<reference evidence="1 4" key="2">
    <citation type="submission" date="2020-01" db="EMBL/GenBank/DDBJ databases">
        <authorList>
            <person name="Wang S."/>
        </authorList>
    </citation>
    <scope>NUCLEOTIDE SEQUENCE [LARGE SCALE GENOMIC DNA]</scope>
    <source>
        <strain evidence="1 4">D151-2-6</strain>
    </source>
</reference>
<dbReference type="InterPro" id="IPR011067">
    <property type="entry name" value="Plasmid_toxin/cell-grow_inhib"/>
</dbReference>
<dbReference type="SUPFAM" id="SSF50118">
    <property type="entry name" value="Cell growth inhibitor/plasmid maintenance toxic component"/>
    <property type="match status" value="1"/>
</dbReference>
<dbReference type="AlphaFoldDB" id="A0A6G7EJY9"/>
<reference evidence="2 3" key="1">
    <citation type="submission" date="2018-11" db="EMBL/GenBank/DDBJ databases">
        <authorList>
            <person name="Peiro R."/>
            <person name="Begona"/>
            <person name="Cbmso G."/>
            <person name="Lopez M."/>
            <person name="Gonzalez S."/>
            <person name="Sacristan E."/>
            <person name="Castillo E."/>
        </authorList>
    </citation>
    <scope>NUCLEOTIDE SEQUENCE [LARGE SCALE GENOMIC DNA]</scope>
    <source>
        <strain evidence="2">Brev_genome</strain>
    </source>
</reference>
<dbReference type="EMBL" id="CP048751">
    <property type="protein sequence ID" value="QIH73677.1"/>
    <property type="molecule type" value="Genomic_DNA"/>
</dbReference>
<dbReference type="InterPro" id="IPR003477">
    <property type="entry name" value="PemK-like"/>
</dbReference>
<dbReference type="RefSeq" id="WP_008264285.1">
    <property type="nucleotide sequence ID" value="NZ_CP048751.1"/>
</dbReference>
<keyword evidence="3" id="KW-1185">Reference proteome</keyword>
<accession>A0A6G7EJY9</accession>
<dbReference type="Proteomes" id="UP000289220">
    <property type="component" value="Unassembled WGS sequence"/>
</dbReference>
<proteinExistence type="predicted"/>
<evidence type="ECO:0000313" key="1">
    <source>
        <dbReference type="EMBL" id="QIH73677.1"/>
    </source>
</evidence>
<dbReference type="GO" id="GO:0003677">
    <property type="term" value="F:DNA binding"/>
    <property type="evidence" value="ECO:0007669"/>
    <property type="project" value="InterPro"/>
</dbReference>